<reference evidence="7 8" key="1">
    <citation type="submission" date="2019-10" db="EMBL/GenBank/DDBJ databases">
        <title>Whole-genome sequence of the purple nonsulfur photosynthetic bacterium Rhodocyclus tenuis.</title>
        <authorList>
            <person name="Kyndt J.A."/>
            <person name="Meyer T.E."/>
        </authorList>
    </citation>
    <scope>NUCLEOTIDE SEQUENCE [LARGE SCALE GENOMIC DNA]</scope>
    <source>
        <strain evidence="7 8">DSM 110</strain>
    </source>
</reference>
<evidence type="ECO:0000256" key="1">
    <source>
        <dbReference type="ARBA" id="ARBA00010062"/>
    </source>
</evidence>
<evidence type="ECO:0000256" key="3">
    <source>
        <dbReference type="ARBA" id="ARBA00022729"/>
    </source>
</evidence>
<accession>A0A6L5JVP2</accession>
<dbReference type="GO" id="GO:0006865">
    <property type="term" value="P:amino acid transport"/>
    <property type="evidence" value="ECO:0007669"/>
    <property type="project" value="UniProtKB-KW"/>
</dbReference>
<dbReference type="Gene3D" id="3.40.50.2300">
    <property type="match status" value="2"/>
</dbReference>
<evidence type="ECO:0000313" key="8">
    <source>
        <dbReference type="Proteomes" id="UP000480275"/>
    </source>
</evidence>
<evidence type="ECO:0000256" key="2">
    <source>
        <dbReference type="ARBA" id="ARBA00022448"/>
    </source>
</evidence>
<sequence>MPFSRVTRMSLAVAAALALAACGDKKEEPAAQAAAPATPAAQPEVTVKLGHIAPLTGPQAHLGKDNENGARLAVDELNAKGLEIGGAKVKFELLAEDDQADPKQGTIVAQKLVDAKVNGVIGHLNSGTTLPASKIYADAGIPQISGSATNPKYTQQGFATAFRVMANDVQQGHALGEFAAQAIKAKTVAIIDDRTAYGQGLADEFEKAVLANGGKVLAREFTNDKATDFAAILTKIKSKKPEVVFYGGMDSQGGPMVKQLKSLGLKSVFLTGDGGCTPELIKLAGAAAEGQYCSLPGVPLEKMAGGKEFGDKFTAKYGQIQLYAPYVYDSVMVMADAMKRANSVEPAKYLPEIGKTEYQGVTSKIVFDGNGDLKNGAISLYQVKDGKWEYLQTIGGDAAADAAAPAGDKK</sequence>
<dbReference type="InterPro" id="IPR028081">
    <property type="entry name" value="Leu-bd"/>
</dbReference>
<dbReference type="PANTHER" id="PTHR47151">
    <property type="entry name" value="LEU/ILE/VAL-BINDING ABC TRANSPORTER SUBUNIT"/>
    <property type="match status" value="1"/>
</dbReference>
<dbReference type="Pfam" id="PF13458">
    <property type="entry name" value="Peripla_BP_6"/>
    <property type="match status" value="1"/>
</dbReference>
<dbReference type="PRINTS" id="PR00337">
    <property type="entry name" value="LEUILEVALBP"/>
</dbReference>
<gene>
    <name evidence="7" type="ORF">GHK24_06565</name>
</gene>
<feature type="signal peptide" evidence="5">
    <location>
        <begin position="1"/>
        <end position="20"/>
    </location>
</feature>
<feature type="chain" id="PRO_5026794869" evidence="5">
    <location>
        <begin position="21"/>
        <end position="410"/>
    </location>
</feature>
<protein>
    <submittedName>
        <fullName evidence="7">ABC transporter substrate-binding protein</fullName>
    </submittedName>
</protein>
<dbReference type="PROSITE" id="PS51257">
    <property type="entry name" value="PROKAR_LIPOPROTEIN"/>
    <property type="match status" value="1"/>
</dbReference>
<name>A0A6L5JVP2_RHOTE</name>
<dbReference type="InterPro" id="IPR028082">
    <property type="entry name" value="Peripla_BP_I"/>
</dbReference>
<dbReference type="PANTHER" id="PTHR47151:SF2">
    <property type="entry name" value="AMINO ACID BINDING PROTEIN"/>
    <property type="match status" value="1"/>
</dbReference>
<evidence type="ECO:0000259" key="6">
    <source>
        <dbReference type="Pfam" id="PF13458"/>
    </source>
</evidence>
<organism evidence="7 8">
    <name type="scientific">Rhodocyclus tenuis</name>
    <name type="common">Rhodospirillum tenue</name>
    <dbReference type="NCBI Taxonomy" id="1066"/>
    <lineage>
        <taxon>Bacteria</taxon>
        <taxon>Pseudomonadati</taxon>
        <taxon>Pseudomonadota</taxon>
        <taxon>Betaproteobacteria</taxon>
        <taxon>Rhodocyclales</taxon>
        <taxon>Rhodocyclaceae</taxon>
        <taxon>Rhodocyclus</taxon>
    </lineage>
</organism>
<dbReference type="EMBL" id="WIXJ01000003">
    <property type="protein sequence ID" value="MQY51433.1"/>
    <property type="molecule type" value="Genomic_DNA"/>
</dbReference>
<comment type="similarity">
    <text evidence="1">Belongs to the leucine-binding protein family.</text>
</comment>
<keyword evidence="2" id="KW-0813">Transport</keyword>
<dbReference type="SUPFAM" id="SSF53822">
    <property type="entry name" value="Periplasmic binding protein-like I"/>
    <property type="match status" value="1"/>
</dbReference>
<dbReference type="InterPro" id="IPR000709">
    <property type="entry name" value="Leu_Ile_Val-bd"/>
</dbReference>
<dbReference type="AlphaFoldDB" id="A0A6L5JVP2"/>
<comment type="caution">
    <text evidence="7">The sequence shown here is derived from an EMBL/GenBank/DDBJ whole genome shotgun (WGS) entry which is preliminary data.</text>
</comment>
<evidence type="ECO:0000256" key="5">
    <source>
        <dbReference type="SAM" id="SignalP"/>
    </source>
</evidence>
<feature type="domain" description="Leucine-binding protein" evidence="6">
    <location>
        <begin position="46"/>
        <end position="386"/>
    </location>
</feature>
<dbReference type="CDD" id="cd06342">
    <property type="entry name" value="PBP1_ABC_LIVBP-like"/>
    <property type="match status" value="1"/>
</dbReference>
<proteinExistence type="inferred from homology"/>
<evidence type="ECO:0000313" key="7">
    <source>
        <dbReference type="EMBL" id="MQY51433.1"/>
    </source>
</evidence>
<evidence type="ECO:0000256" key="4">
    <source>
        <dbReference type="ARBA" id="ARBA00022970"/>
    </source>
</evidence>
<dbReference type="Proteomes" id="UP000480275">
    <property type="component" value="Unassembled WGS sequence"/>
</dbReference>
<keyword evidence="4" id="KW-0029">Amino-acid transport</keyword>
<dbReference type="OrthoDB" id="9783240at2"/>
<keyword evidence="3 5" id="KW-0732">Signal</keyword>